<organism evidence="1 2">
    <name type="scientific">Gloeophyllum trabeum (strain ATCC 11539 / FP-39264 / Madison 617)</name>
    <name type="common">Brown rot fungus</name>
    <dbReference type="NCBI Taxonomy" id="670483"/>
    <lineage>
        <taxon>Eukaryota</taxon>
        <taxon>Fungi</taxon>
        <taxon>Dikarya</taxon>
        <taxon>Basidiomycota</taxon>
        <taxon>Agaricomycotina</taxon>
        <taxon>Agaricomycetes</taxon>
        <taxon>Gloeophyllales</taxon>
        <taxon>Gloeophyllaceae</taxon>
        <taxon>Gloeophyllum</taxon>
    </lineage>
</organism>
<gene>
    <name evidence="1" type="ORF">GLOTRDRAFT_132900</name>
</gene>
<proteinExistence type="predicted"/>
<dbReference type="EMBL" id="KB469310">
    <property type="protein sequence ID" value="EPQ51533.1"/>
    <property type="molecule type" value="Genomic_DNA"/>
</dbReference>
<name>S7PVL0_GLOTA</name>
<protein>
    <recommendedName>
        <fullName evidence="3">Aminoglycoside phosphotransferase domain-containing protein</fullName>
    </recommendedName>
</protein>
<dbReference type="eggNOG" id="ENOG502S1B6">
    <property type="taxonomic scope" value="Eukaryota"/>
</dbReference>
<evidence type="ECO:0008006" key="3">
    <source>
        <dbReference type="Google" id="ProtNLM"/>
    </source>
</evidence>
<dbReference type="AlphaFoldDB" id="S7PVL0"/>
<dbReference type="RefSeq" id="XP_007869993.1">
    <property type="nucleotide sequence ID" value="XM_007871802.1"/>
</dbReference>
<dbReference type="KEGG" id="gtr:GLOTRDRAFT_132900"/>
<dbReference type="HOGENOM" id="CLU_064976_0_0_1"/>
<accession>S7PVL0</accession>
<sequence>MTSAVGNSADSSSNRSAPINVSLDQARAILERATGQDVEITSLKELKSYGYSLPNKVYEIQSTSGDPAAPSTYILTVTSQDTPSETEYRPNTLLSSAHLHSLISSKSCLPLLPLLTTDTTLTLVPFAYTLSPAPAGTPLSAARALLSARQNALVDLRLGQYLAQLHALENDWFGVPTDTGADPREPSYSWQESFTLFLEEVLWEAERRGAVLPYGDIRGWLSRAIGYYLFDDVEVPKLVWFTGGEDEVLVEVPEKEEEEPRIRAFLNIAHAFWGDPLLESLFQEPSKALMEGYGGPLVQFPRQNTKRLWYTLFWGLVVMREAEGGENEERKRWALEVVQKALDELKDAPSY</sequence>
<dbReference type="Proteomes" id="UP000030669">
    <property type="component" value="Unassembled WGS sequence"/>
</dbReference>
<dbReference type="OrthoDB" id="5210591at2759"/>
<reference evidence="1 2" key="1">
    <citation type="journal article" date="2012" name="Science">
        <title>The Paleozoic origin of enzymatic lignin decomposition reconstructed from 31 fungal genomes.</title>
        <authorList>
            <person name="Floudas D."/>
            <person name="Binder M."/>
            <person name="Riley R."/>
            <person name="Barry K."/>
            <person name="Blanchette R.A."/>
            <person name="Henrissat B."/>
            <person name="Martinez A.T."/>
            <person name="Otillar R."/>
            <person name="Spatafora J.W."/>
            <person name="Yadav J.S."/>
            <person name="Aerts A."/>
            <person name="Benoit I."/>
            <person name="Boyd A."/>
            <person name="Carlson A."/>
            <person name="Copeland A."/>
            <person name="Coutinho P.M."/>
            <person name="de Vries R.P."/>
            <person name="Ferreira P."/>
            <person name="Findley K."/>
            <person name="Foster B."/>
            <person name="Gaskell J."/>
            <person name="Glotzer D."/>
            <person name="Gorecki P."/>
            <person name="Heitman J."/>
            <person name="Hesse C."/>
            <person name="Hori C."/>
            <person name="Igarashi K."/>
            <person name="Jurgens J.A."/>
            <person name="Kallen N."/>
            <person name="Kersten P."/>
            <person name="Kohler A."/>
            <person name="Kuees U."/>
            <person name="Kumar T.K.A."/>
            <person name="Kuo A."/>
            <person name="LaButti K."/>
            <person name="Larrondo L.F."/>
            <person name="Lindquist E."/>
            <person name="Ling A."/>
            <person name="Lombard V."/>
            <person name="Lucas S."/>
            <person name="Lundell T."/>
            <person name="Martin R."/>
            <person name="McLaughlin D.J."/>
            <person name="Morgenstern I."/>
            <person name="Morin E."/>
            <person name="Murat C."/>
            <person name="Nagy L.G."/>
            <person name="Nolan M."/>
            <person name="Ohm R.A."/>
            <person name="Patyshakuliyeva A."/>
            <person name="Rokas A."/>
            <person name="Ruiz-Duenas F.J."/>
            <person name="Sabat G."/>
            <person name="Salamov A."/>
            <person name="Samejima M."/>
            <person name="Schmutz J."/>
            <person name="Slot J.C."/>
            <person name="St John F."/>
            <person name="Stenlid J."/>
            <person name="Sun H."/>
            <person name="Sun S."/>
            <person name="Syed K."/>
            <person name="Tsang A."/>
            <person name="Wiebenga A."/>
            <person name="Young D."/>
            <person name="Pisabarro A."/>
            <person name="Eastwood D.C."/>
            <person name="Martin F."/>
            <person name="Cullen D."/>
            <person name="Grigoriev I.V."/>
            <person name="Hibbett D.S."/>
        </authorList>
    </citation>
    <scope>NUCLEOTIDE SEQUENCE [LARGE SCALE GENOMIC DNA]</scope>
    <source>
        <strain evidence="1 2">ATCC 11539</strain>
    </source>
</reference>
<dbReference type="OMA" id="RMFWGDP"/>
<keyword evidence="2" id="KW-1185">Reference proteome</keyword>
<evidence type="ECO:0000313" key="1">
    <source>
        <dbReference type="EMBL" id="EPQ51533.1"/>
    </source>
</evidence>
<dbReference type="GeneID" id="19302606"/>
<evidence type="ECO:0000313" key="2">
    <source>
        <dbReference type="Proteomes" id="UP000030669"/>
    </source>
</evidence>